<feature type="compositionally biased region" description="Basic residues" evidence="3">
    <location>
        <begin position="198"/>
        <end position="209"/>
    </location>
</feature>
<gene>
    <name evidence="5" type="ORF">GSTUM_00000089001</name>
</gene>
<dbReference type="InterPro" id="IPR012677">
    <property type="entry name" value="Nucleotide-bd_a/b_plait_sf"/>
</dbReference>
<dbReference type="InterPro" id="IPR035979">
    <property type="entry name" value="RBD_domain_sf"/>
</dbReference>
<keyword evidence="6" id="KW-1185">Reference proteome</keyword>
<feature type="domain" description="RRM" evidence="4">
    <location>
        <begin position="33"/>
        <end position="111"/>
    </location>
</feature>
<dbReference type="eggNOG" id="KOG0126">
    <property type="taxonomic scope" value="Eukaryota"/>
</dbReference>
<evidence type="ECO:0000256" key="1">
    <source>
        <dbReference type="ARBA" id="ARBA00022884"/>
    </source>
</evidence>
<dbReference type="GO" id="GO:0071011">
    <property type="term" value="C:precatalytic spliceosome"/>
    <property type="evidence" value="ECO:0007669"/>
    <property type="project" value="TreeGrafter"/>
</dbReference>
<dbReference type="AlphaFoldDB" id="D5G4P3"/>
<dbReference type="Gene3D" id="3.30.70.330">
    <property type="match status" value="1"/>
</dbReference>
<dbReference type="EMBL" id="FN429990">
    <property type="protein sequence ID" value="CAZ79519.1"/>
    <property type="molecule type" value="Genomic_DNA"/>
</dbReference>
<dbReference type="CDD" id="cd12411">
    <property type="entry name" value="RRM_ist3_like"/>
    <property type="match status" value="1"/>
</dbReference>
<name>D5G4P3_TUBMM</name>
<dbReference type="InterPro" id="IPR051847">
    <property type="entry name" value="RNA_proc/Spliceosome_comp"/>
</dbReference>
<dbReference type="GO" id="GO:0000398">
    <property type="term" value="P:mRNA splicing, via spliceosome"/>
    <property type="evidence" value="ECO:0007669"/>
    <property type="project" value="InterPro"/>
</dbReference>
<dbReference type="InParanoid" id="D5G4P3"/>
<dbReference type="Pfam" id="PF00076">
    <property type="entry name" value="RRM_1"/>
    <property type="match status" value="1"/>
</dbReference>
<evidence type="ECO:0000259" key="4">
    <source>
        <dbReference type="PROSITE" id="PS50102"/>
    </source>
</evidence>
<dbReference type="InterPro" id="IPR000504">
    <property type="entry name" value="RRM_dom"/>
</dbReference>
<feature type="compositionally biased region" description="Basic residues" evidence="3">
    <location>
        <begin position="217"/>
        <end position="238"/>
    </location>
</feature>
<feature type="compositionally biased region" description="Basic and acidic residues" evidence="3">
    <location>
        <begin position="239"/>
        <end position="322"/>
    </location>
</feature>
<dbReference type="InterPro" id="IPR045844">
    <property type="entry name" value="RRM_Ist3-like"/>
</dbReference>
<dbReference type="SMART" id="SM00360">
    <property type="entry name" value="RRM"/>
    <property type="match status" value="1"/>
</dbReference>
<dbReference type="SUPFAM" id="SSF54928">
    <property type="entry name" value="RNA-binding domain, RBD"/>
    <property type="match status" value="1"/>
</dbReference>
<sequence>MNNIRAIEKLNQRELEAGIPLSASWHTDWSDTAYVYIGGLPYELSEGDIITIFSQFGEPVHVNLIRDKDTGKSKGFAFLKYEDQRSTNLAVDNLGGATILGRIIRVDHTRYKPKEGELEELLGQGSGPRDRDDGDDDDESEHHSKRRRGKGREDMPPREMLPEEIELQKLIRDHDEDDPMKEYLVRQKKEQVELALQKLKREKKSSHHRRDGDSKRDHRHSHRHRSRSEGRSRRHRSRSKEQTHKERASEEPSRSQERGRDGRRGKYHDRDGGRDKGKDRDRYGDWDGDRGGSSRLEKERGRDRFHRDSGHSSRREGRRYDD</sequence>
<accession>D5G4P3</accession>
<dbReference type="KEGG" id="tml:GSTUM_00000089001"/>
<dbReference type="GeneID" id="9183000"/>
<proteinExistence type="predicted"/>
<dbReference type="GO" id="GO:0003723">
    <property type="term" value="F:RNA binding"/>
    <property type="evidence" value="ECO:0007669"/>
    <property type="project" value="UniProtKB-UniRule"/>
</dbReference>
<dbReference type="GO" id="GO:0005686">
    <property type="term" value="C:U2 snRNP"/>
    <property type="evidence" value="ECO:0007669"/>
    <property type="project" value="TreeGrafter"/>
</dbReference>
<dbReference type="GO" id="GO:0071013">
    <property type="term" value="C:catalytic step 2 spliceosome"/>
    <property type="evidence" value="ECO:0007669"/>
    <property type="project" value="TreeGrafter"/>
</dbReference>
<evidence type="ECO:0000256" key="2">
    <source>
        <dbReference type="PROSITE-ProRule" id="PRU00176"/>
    </source>
</evidence>
<dbReference type="PROSITE" id="PS50102">
    <property type="entry name" value="RRM"/>
    <property type="match status" value="1"/>
</dbReference>
<keyword evidence="1 2" id="KW-0694">RNA-binding</keyword>
<dbReference type="HOGENOM" id="CLU_045495_2_1_1"/>
<dbReference type="PANTHER" id="PTHR45880">
    <property type="entry name" value="RNA-BINDING MOTIF PROTEIN, X-LINKED 2"/>
    <property type="match status" value="1"/>
</dbReference>
<evidence type="ECO:0000313" key="5">
    <source>
        <dbReference type="EMBL" id="CAZ79519.1"/>
    </source>
</evidence>
<feature type="compositionally biased region" description="Basic and acidic residues" evidence="3">
    <location>
        <begin position="151"/>
        <end position="192"/>
    </location>
</feature>
<dbReference type="PANTHER" id="PTHR45880:SF1">
    <property type="entry name" value="RNA-BINDING MOTIF PROTEIN, X-LINKED 2"/>
    <property type="match status" value="1"/>
</dbReference>
<feature type="region of interest" description="Disordered" evidence="3">
    <location>
        <begin position="114"/>
        <end position="322"/>
    </location>
</feature>
<evidence type="ECO:0000313" key="6">
    <source>
        <dbReference type="Proteomes" id="UP000006911"/>
    </source>
</evidence>
<organism evidence="5 6">
    <name type="scientific">Tuber melanosporum (strain Mel28)</name>
    <name type="common">Perigord black truffle</name>
    <dbReference type="NCBI Taxonomy" id="656061"/>
    <lineage>
        <taxon>Eukaryota</taxon>
        <taxon>Fungi</taxon>
        <taxon>Dikarya</taxon>
        <taxon>Ascomycota</taxon>
        <taxon>Pezizomycotina</taxon>
        <taxon>Pezizomycetes</taxon>
        <taxon>Pezizales</taxon>
        <taxon>Tuberaceae</taxon>
        <taxon>Tuber</taxon>
    </lineage>
</organism>
<dbReference type="STRING" id="656061.D5G4P3"/>
<reference evidence="5 6" key="1">
    <citation type="journal article" date="2010" name="Nature">
        <title>Perigord black truffle genome uncovers evolutionary origins and mechanisms of symbiosis.</title>
        <authorList>
            <person name="Martin F."/>
            <person name="Kohler A."/>
            <person name="Murat C."/>
            <person name="Balestrini R."/>
            <person name="Coutinho P.M."/>
            <person name="Jaillon O."/>
            <person name="Montanini B."/>
            <person name="Morin E."/>
            <person name="Noel B."/>
            <person name="Percudani R."/>
            <person name="Porcel B."/>
            <person name="Rubini A."/>
            <person name="Amicucci A."/>
            <person name="Amselem J."/>
            <person name="Anthouard V."/>
            <person name="Arcioni S."/>
            <person name="Artiguenave F."/>
            <person name="Aury J.M."/>
            <person name="Ballario P."/>
            <person name="Bolchi A."/>
            <person name="Brenna A."/>
            <person name="Brun A."/>
            <person name="Buee M."/>
            <person name="Cantarel B."/>
            <person name="Chevalier G."/>
            <person name="Couloux A."/>
            <person name="Da Silva C."/>
            <person name="Denoeud F."/>
            <person name="Duplessis S."/>
            <person name="Ghignone S."/>
            <person name="Hilselberger B."/>
            <person name="Iotti M."/>
            <person name="Marcais B."/>
            <person name="Mello A."/>
            <person name="Miranda M."/>
            <person name="Pacioni G."/>
            <person name="Quesneville H."/>
            <person name="Riccioni C."/>
            <person name="Ruotolo R."/>
            <person name="Splivallo R."/>
            <person name="Stocchi V."/>
            <person name="Tisserant E."/>
            <person name="Viscomi A.R."/>
            <person name="Zambonelli A."/>
            <person name="Zampieri E."/>
            <person name="Henrissat B."/>
            <person name="Lebrun M.H."/>
            <person name="Paolocci F."/>
            <person name="Bonfante P."/>
            <person name="Ottonello S."/>
            <person name="Wincker P."/>
        </authorList>
    </citation>
    <scope>NUCLEOTIDE SEQUENCE [LARGE SCALE GENOMIC DNA]</scope>
    <source>
        <strain evidence="5 6">Mel28</strain>
    </source>
</reference>
<dbReference type="OMA" id="GSWHVDY"/>
<evidence type="ECO:0000256" key="3">
    <source>
        <dbReference type="SAM" id="MobiDB-lite"/>
    </source>
</evidence>
<dbReference type="Proteomes" id="UP000006911">
    <property type="component" value="Unassembled WGS sequence"/>
</dbReference>
<dbReference type="RefSeq" id="XP_002835362.1">
    <property type="nucleotide sequence ID" value="XM_002835316.1"/>
</dbReference>
<protein>
    <submittedName>
        <fullName evidence="5">(Perigord truffle) hypothetical protein</fullName>
    </submittedName>
</protein>